<dbReference type="Gene3D" id="1.10.287.70">
    <property type="match status" value="1"/>
</dbReference>
<dbReference type="InterPro" id="IPR043203">
    <property type="entry name" value="VGCC_Ca_Na"/>
</dbReference>
<feature type="compositionally biased region" description="Low complexity" evidence="5">
    <location>
        <begin position="48"/>
        <end position="64"/>
    </location>
</feature>
<feature type="transmembrane region" description="Helical" evidence="6">
    <location>
        <begin position="170"/>
        <end position="188"/>
    </location>
</feature>
<feature type="transmembrane region" description="Helical" evidence="6">
    <location>
        <begin position="208"/>
        <end position="228"/>
    </location>
</feature>
<feature type="transmembrane region" description="Helical" evidence="6">
    <location>
        <begin position="240"/>
        <end position="264"/>
    </location>
</feature>
<feature type="transmembrane region" description="Helical" evidence="6">
    <location>
        <begin position="309"/>
        <end position="334"/>
    </location>
</feature>
<reference evidence="7" key="1">
    <citation type="submission" date="2021-02" db="EMBL/GenBank/DDBJ databases">
        <authorList>
            <person name="Dougan E. K."/>
            <person name="Rhodes N."/>
            <person name="Thang M."/>
            <person name="Chan C."/>
        </authorList>
    </citation>
    <scope>NUCLEOTIDE SEQUENCE</scope>
</reference>
<evidence type="ECO:0000256" key="2">
    <source>
        <dbReference type="ARBA" id="ARBA00022692"/>
    </source>
</evidence>
<comment type="caution">
    <text evidence="7">The sequence shown here is derived from an EMBL/GenBank/DDBJ whole genome shotgun (WGS) entry which is preliminary data.</text>
</comment>
<feature type="compositionally biased region" description="Acidic residues" evidence="5">
    <location>
        <begin position="25"/>
        <end position="34"/>
    </location>
</feature>
<feature type="transmembrane region" description="Helical" evidence="6">
    <location>
        <begin position="137"/>
        <end position="158"/>
    </location>
</feature>
<evidence type="ECO:0000256" key="3">
    <source>
        <dbReference type="ARBA" id="ARBA00022989"/>
    </source>
</evidence>
<comment type="subcellular location">
    <subcellularLocation>
        <location evidence="1">Membrane</location>
        <topology evidence="1">Multi-pass membrane protein</topology>
    </subcellularLocation>
</comment>
<dbReference type="GO" id="GO:0001518">
    <property type="term" value="C:voltage-gated sodium channel complex"/>
    <property type="evidence" value="ECO:0007669"/>
    <property type="project" value="TreeGrafter"/>
</dbReference>
<evidence type="ECO:0000256" key="5">
    <source>
        <dbReference type="SAM" id="MobiDB-lite"/>
    </source>
</evidence>
<proteinExistence type="predicted"/>
<dbReference type="Proteomes" id="UP000604046">
    <property type="component" value="Unassembled WGS sequence"/>
</dbReference>
<gene>
    <name evidence="7" type="primary">CACNA1G</name>
    <name evidence="7" type="ORF">SNAT2548_LOCUS16456</name>
</gene>
<organism evidence="7 8">
    <name type="scientific">Symbiodinium natans</name>
    <dbReference type="NCBI Taxonomy" id="878477"/>
    <lineage>
        <taxon>Eukaryota</taxon>
        <taxon>Sar</taxon>
        <taxon>Alveolata</taxon>
        <taxon>Dinophyceae</taxon>
        <taxon>Suessiales</taxon>
        <taxon>Symbiodiniaceae</taxon>
        <taxon>Symbiodinium</taxon>
    </lineage>
</organism>
<sequence length="585" mass="65605">MADAQPAKLSKAVSFQAAVGAPLEIEVEEPEEPDASPREDWEASEIDSSAFPSTPSSSDEEVVMSPRRSSVSSRVSDADWLRSGELYRPPRWATRTLTSSAFLVFNVALIMLNTFWLGIQADGIVMFRQQVFENMDVYYVVESIFTGLFLVELLIRLLHFAKWQLWKDPLLLVDVVVIVVPAVEIWIWRPLQIWSSDITMTVMSLFRVLRVARGIMMLASIKWLRPLYLSAMGLKHSFSYLFAMTMYLATTLFAASVLICQLVGPSSPIHDSLPVVIRARFSSVAYAYFTLVECLLGGLEWGPQLSDTLLFSTSTVVSGVVFFAFVTFGAMLWLKIVKGVFVHQVDHSFELTNVTKFKDPELKELTQDLLKHFVRSINAMDSEMTGAISFKDISVVLPHHLDDLADVGVGLPELRKIFNELDTTSTGHVSIPLFVSRVEEYMKYKPVEVLIFENQQMRLLHLVKKLAQRNHKHFDKVCKSMEVMAGNLAQAFSTQDGMSAAVDEKVERRQHRVRSAAVVPTADAAQKLDELILSNESPRAAETTTAFAPLASSSNFILDIWEEALQKQRAEVKGLIDSSIRLASL</sequence>
<evidence type="ECO:0000313" key="8">
    <source>
        <dbReference type="Proteomes" id="UP000604046"/>
    </source>
</evidence>
<dbReference type="AlphaFoldDB" id="A0A812NM46"/>
<dbReference type="OrthoDB" id="439009at2759"/>
<dbReference type="SUPFAM" id="SSF47473">
    <property type="entry name" value="EF-hand"/>
    <property type="match status" value="1"/>
</dbReference>
<dbReference type="GO" id="GO:0005248">
    <property type="term" value="F:voltage-gated sodium channel activity"/>
    <property type="evidence" value="ECO:0007669"/>
    <property type="project" value="TreeGrafter"/>
</dbReference>
<evidence type="ECO:0000313" key="7">
    <source>
        <dbReference type="EMBL" id="CAE7313527.1"/>
    </source>
</evidence>
<feature type="region of interest" description="Disordered" evidence="5">
    <location>
        <begin position="22"/>
        <end position="64"/>
    </location>
</feature>
<accession>A0A812NM46</accession>
<keyword evidence="8" id="KW-1185">Reference proteome</keyword>
<dbReference type="Gene3D" id="1.20.120.350">
    <property type="entry name" value="Voltage-gated potassium channels. Chain C"/>
    <property type="match status" value="1"/>
</dbReference>
<dbReference type="EMBL" id="CAJNDS010002081">
    <property type="protein sequence ID" value="CAE7313527.1"/>
    <property type="molecule type" value="Genomic_DNA"/>
</dbReference>
<feature type="transmembrane region" description="Helical" evidence="6">
    <location>
        <begin position="97"/>
        <end position="117"/>
    </location>
</feature>
<keyword evidence="2 6" id="KW-0812">Transmembrane</keyword>
<feature type="transmembrane region" description="Helical" evidence="6">
    <location>
        <begin position="284"/>
        <end position="302"/>
    </location>
</feature>
<protein>
    <submittedName>
        <fullName evidence="7">CACNA1G protein</fullName>
    </submittedName>
</protein>
<evidence type="ECO:0000256" key="1">
    <source>
        <dbReference type="ARBA" id="ARBA00004141"/>
    </source>
</evidence>
<name>A0A812NM46_9DINO</name>
<evidence type="ECO:0000256" key="6">
    <source>
        <dbReference type="SAM" id="Phobius"/>
    </source>
</evidence>
<dbReference type="InterPro" id="IPR011992">
    <property type="entry name" value="EF-hand-dom_pair"/>
</dbReference>
<keyword evidence="4 6" id="KW-0472">Membrane</keyword>
<dbReference type="PANTHER" id="PTHR10037">
    <property type="entry name" value="VOLTAGE-GATED CATION CHANNEL CALCIUM AND SODIUM"/>
    <property type="match status" value="1"/>
</dbReference>
<evidence type="ECO:0000256" key="4">
    <source>
        <dbReference type="ARBA" id="ARBA00023136"/>
    </source>
</evidence>
<keyword evidence="3 6" id="KW-1133">Transmembrane helix</keyword>
<dbReference type="InterPro" id="IPR027359">
    <property type="entry name" value="Volt_channel_dom_sf"/>
</dbReference>
<dbReference type="PANTHER" id="PTHR10037:SF62">
    <property type="entry name" value="SODIUM CHANNEL PROTEIN 60E"/>
    <property type="match status" value="1"/>
</dbReference>